<name>A0A2U1T7Z1_9CORY</name>
<gene>
    <name evidence="7" type="ORF">DF222_04445</name>
</gene>
<dbReference type="InterPro" id="IPR020846">
    <property type="entry name" value="MFS_dom"/>
</dbReference>
<evidence type="ECO:0000313" key="8">
    <source>
        <dbReference type="Proteomes" id="UP000244989"/>
    </source>
</evidence>
<dbReference type="Pfam" id="PF07690">
    <property type="entry name" value="MFS_1"/>
    <property type="match status" value="1"/>
</dbReference>
<evidence type="ECO:0000256" key="2">
    <source>
        <dbReference type="ARBA" id="ARBA00022692"/>
    </source>
</evidence>
<feature type="transmembrane region" description="Helical" evidence="5">
    <location>
        <begin position="262"/>
        <end position="283"/>
    </location>
</feature>
<dbReference type="Gene3D" id="1.20.1250.20">
    <property type="entry name" value="MFS general substrate transporter like domains"/>
    <property type="match status" value="1"/>
</dbReference>
<dbReference type="GO" id="GO:0005886">
    <property type="term" value="C:plasma membrane"/>
    <property type="evidence" value="ECO:0007669"/>
    <property type="project" value="UniProtKB-SubCell"/>
</dbReference>
<feature type="transmembrane region" description="Helical" evidence="5">
    <location>
        <begin position="112"/>
        <end position="137"/>
    </location>
</feature>
<feature type="domain" description="Major facilitator superfamily (MFS) profile" evidence="6">
    <location>
        <begin position="1"/>
        <end position="378"/>
    </location>
</feature>
<evidence type="ECO:0000259" key="6">
    <source>
        <dbReference type="PROSITE" id="PS50850"/>
    </source>
</evidence>
<evidence type="ECO:0000313" key="7">
    <source>
        <dbReference type="EMBL" id="PWC02116.1"/>
    </source>
</evidence>
<comment type="subcellular location">
    <subcellularLocation>
        <location evidence="1">Cell membrane</location>
        <topology evidence="1">Multi-pass membrane protein</topology>
    </subcellularLocation>
</comment>
<dbReference type="InterPro" id="IPR036259">
    <property type="entry name" value="MFS_trans_sf"/>
</dbReference>
<feature type="transmembrane region" description="Helical" evidence="5">
    <location>
        <begin position="191"/>
        <end position="215"/>
    </location>
</feature>
<evidence type="ECO:0000256" key="3">
    <source>
        <dbReference type="ARBA" id="ARBA00022989"/>
    </source>
</evidence>
<accession>A0A2U1T7Z1</accession>
<dbReference type="Proteomes" id="UP000244989">
    <property type="component" value="Unassembled WGS sequence"/>
</dbReference>
<feature type="transmembrane region" description="Helical" evidence="5">
    <location>
        <begin position="351"/>
        <end position="369"/>
    </location>
</feature>
<feature type="transmembrane region" description="Helical" evidence="5">
    <location>
        <begin position="235"/>
        <end position="255"/>
    </location>
</feature>
<feature type="transmembrane region" description="Helical" evidence="5">
    <location>
        <begin position="82"/>
        <end position="100"/>
    </location>
</feature>
<dbReference type="EMBL" id="QEEZ01000006">
    <property type="protein sequence ID" value="PWC02116.1"/>
    <property type="molecule type" value="Genomic_DNA"/>
</dbReference>
<keyword evidence="3 5" id="KW-1133">Transmembrane helix</keyword>
<evidence type="ECO:0000256" key="4">
    <source>
        <dbReference type="ARBA" id="ARBA00023136"/>
    </source>
</evidence>
<proteinExistence type="predicted"/>
<keyword evidence="8" id="KW-1185">Reference proteome</keyword>
<feature type="transmembrane region" description="Helical" evidence="5">
    <location>
        <begin position="289"/>
        <end position="310"/>
    </location>
</feature>
<dbReference type="PANTHER" id="PTHR23523">
    <property type="match status" value="1"/>
</dbReference>
<keyword evidence="4 5" id="KW-0472">Membrane</keyword>
<dbReference type="InterPro" id="IPR052524">
    <property type="entry name" value="MFS_Cyanate_Porter"/>
</dbReference>
<keyword evidence="2 5" id="KW-0812">Transmembrane</keyword>
<feature type="transmembrane region" description="Helical" evidence="5">
    <location>
        <begin position="59"/>
        <end position="76"/>
    </location>
</feature>
<feature type="transmembrane region" description="Helical" evidence="5">
    <location>
        <begin position="322"/>
        <end position="345"/>
    </location>
</feature>
<feature type="transmembrane region" description="Helical" evidence="5">
    <location>
        <begin position="149"/>
        <end position="170"/>
    </location>
</feature>
<dbReference type="GO" id="GO:0022857">
    <property type="term" value="F:transmembrane transporter activity"/>
    <property type="evidence" value="ECO:0007669"/>
    <property type="project" value="InterPro"/>
</dbReference>
<dbReference type="AlphaFoldDB" id="A0A2U1T7Z1"/>
<feature type="transmembrane region" description="Helical" evidence="5">
    <location>
        <begin position="25"/>
        <end position="47"/>
    </location>
</feature>
<dbReference type="OrthoDB" id="5317164at2"/>
<dbReference type="InterPro" id="IPR011701">
    <property type="entry name" value="MFS"/>
</dbReference>
<sequence>MNLRAGIAGLGPVLGDVLASFNASGNLAGIITAMPGAFFAVMGLSAVPIARRVGLSRTLWLGMAMTLIGTAFRPWVNSAWPFMALTAFVVAGIALSNVLLPAWIKLHGGRNIVTLMTLNTTLLGASGAVGPLSALFVDGDDGWRHALFFWVWIAIAQVAVWAIVALRTGFDFPDSAQQPEAEPGKKKRRPASLFSSPTAIFLMVFFGLQSMNAYIQMGFLPQILIDAGTSQAKASIALAVVGAMNILGGIVMPPLIDKVASLAPYILAIAGFAVIGYLGILLAPTSGTLIWSAILGLGGWAFPGALALIVARSREPEVTARLSGFVQPVGYLFPMVGPLIVGAVYTPQAPNWAGIIIALIIASVIQGLVGARAARRFFVDDELARR</sequence>
<evidence type="ECO:0000256" key="1">
    <source>
        <dbReference type="ARBA" id="ARBA00004651"/>
    </source>
</evidence>
<dbReference type="PANTHER" id="PTHR23523:SF2">
    <property type="entry name" value="2-NITROIMIDAZOLE TRANSPORTER"/>
    <property type="match status" value="1"/>
</dbReference>
<comment type="caution">
    <text evidence="7">The sequence shown here is derived from an EMBL/GenBank/DDBJ whole genome shotgun (WGS) entry which is preliminary data.</text>
</comment>
<dbReference type="KEGG" id="cyz:C3B44_07935"/>
<organism evidence="7 8">
    <name type="scientific">Corynebacterium yudongzhengii</name>
    <dbReference type="NCBI Taxonomy" id="2080740"/>
    <lineage>
        <taxon>Bacteria</taxon>
        <taxon>Bacillati</taxon>
        <taxon>Actinomycetota</taxon>
        <taxon>Actinomycetes</taxon>
        <taxon>Mycobacteriales</taxon>
        <taxon>Corynebacteriaceae</taxon>
        <taxon>Corynebacterium</taxon>
    </lineage>
</organism>
<dbReference type="PROSITE" id="PS50850">
    <property type="entry name" value="MFS"/>
    <property type="match status" value="1"/>
</dbReference>
<reference evidence="8" key="1">
    <citation type="submission" date="2018-04" db="EMBL/GenBank/DDBJ databases">
        <authorList>
            <person name="Liu S."/>
            <person name="Wang Z."/>
            <person name="Li J."/>
        </authorList>
    </citation>
    <scope>NUCLEOTIDE SEQUENCE [LARGE SCALE GENOMIC DNA]</scope>
    <source>
        <strain evidence="8">2189</strain>
    </source>
</reference>
<evidence type="ECO:0000256" key="5">
    <source>
        <dbReference type="SAM" id="Phobius"/>
    </source>
</evidence>
<protein>
    <submittedName>
        <fullName evidence="7">MFS transporter</fullName>
    </submittedName>
</protein>
<dbReference type="SUPFAM" id="SSF103473">
    <property type="entry name" value="MFS general substrate transporter"/>
    <property type="match status" value="1"/>
</dbReference>